<dbReference type="Proteomes" id="UP000622648">
    <property type="component" value="Unassembled WGS sequence"/>
</dbReference>
<dbReference type="EMBL" id="SLWO01000002">
    <property type="protein sequence ID" value="TCO28738.1"/>
    <property type="molecule type" value="Genomic_DNA"/>
</dbReference>
<keyword evidence="1 2" id="KW-0732">Signal</keyword>
<evidence type="ECO:0000313" key="5">
    <source>
        <dbReference type="EMBL" id="TCO28738.1"/>
    </source>
</evidence>
<reference evidence="4" key="1">
    <citation type="journal article" date="2014" name="Int. J. Syst. Evol. Microbiol.">
        <title>Complete genome of a new Firmicutes species belonging to the dominant human colonic microbiota ('Ruminococcus bicirculans') reveals two chromosomes and a selective capacity to utilize plant glucans.</title>
        <authorList>
            <consortium name="NISC Comparative Sequencing Program"/>
            <person name="Wegmann U."/>
            <person name="Louis P."/>
            <person name="Goesmann A."/>
            <person name="Henrissat B."/>
            <person name="Duncan S.H."/>
            <person name="Flint H.J."/>
        </authorList>
    </citation>
    <scope>NUCLEOTIDE SEQUENCE</scope>
    <source>
        <strain evidence="4">CGMCC 1.15644</strain>
    </source>
</reference>
<dbReference type="InterPro" id="IPR029058">
    <property type="entry name" value="AB_hydrolase_fold"/>
</dbReference>
<accession>A0A4R2HK25</accession>
<dbReference type="Proteomes" id="UP000295684">
    <property type="component" value="Unassembled WGS sequence"/>
</dbReference>
<dbReference type="Pfam" id="PF02230">
    <property type="entry name" value="Abhydrolase_2"/>
    <property type="match status" value="1"/>
</dbReference>
<organism evidence="5 6">
    <name type="scientific">Pedobacter psychrotolerans</name>
    <dbReference type="NCBI Taxonomy" id="1843235"/>
    <lineage>
        <taxon>Bacteria</taxon>
        <taxon>Pseudomonadati</taxon>
        <taxon>Bacteroidota</taxon>
        <taxon>Sphingobacteriia</taxon>
        <taxon>Sphingobacteriales</taxon>
        <taxon>Sphingobacteriaceae</taxon>
        <taxon>Pedobacter</taxon>
    </lineage>
</organism>
<keyword evidence="7" id="KW-1185">Reference proteome</keyword>
<reference evidence="7" key="2">
    <citation type="journal article" date="2019" name="Int. J. Syst. Evol. Microbiol.">
        <title>The Global Catalogue of Microorganisms (GCM) 10K type strain sequencing project: providing services to taxonomists for standard genome sequencing and annotation.</title>
        <authorList>
            <consortium name="The Broad Institute Genomics Platform"/>
            <consortium name="The Broad Institute Genome Sequencing Center for Infectious Disease"/>
            <person name="Wu L."/>
            <person name="Ma J."/>
        </authorList>
    </citation>
    <scope>NUCLEOTIDE SEQUENCE [LARGE SCALE GENOMIC DNA]</scope>
    <source>
        <strain evidence="7">CGMCC 1.15644</strain>
    </source>
</reference>
<dbReference type="Gene3D" id="3.40.50.1820">
    <property type="entry name" value="alpha/beta hydrolase"/>
    <property type="match status" value="1"/>
</dbReference>
<reference evidence="5 6" key="3">
    <citation type="submission" date="2019-03" db="EMBL/GenBank/DDBJ databases">
        <title>Genomic Encyclopedia of Type Strains, Phase IV (KMG-IV): sequencing the most valuable type-strain genomes for metagenomic binning, comparative biology and taxonomic classification.</title>
        <authorList>
            <person name="Goeker M."/>
        </authorList>
    </citation>
    <scope>NUCLEOTIDE SEQUENCE [LARGE SCALE GENOMIC DNA]</scope>
    <source>
        <strain evidence="5 6">DSM 103236</strain>
    </source>
</reference>
<dbReference type="PROSITE" id="PS51257">
    <property type="entry name" value="PROKAR_LIPOPROTEIN"/>
    <property type="match status" value="1"/>
</dbReference>
<comment type="caution">
    <text evidence="5">The sequence shown here is derived from an EMBL/GenBank/DDBJ whole genome shotgun (WGS) entry which is preliminary data.</text>
</comment>
<evidence type="ECO:0000313" key="7">
    <source>
        <dbReference type="Proteomes" id="UP000622648"/>
    </source>
</evidence>
<dbReference type="EMBL" id="BMJO01000003">
    <property type="protein sequence ID" value="GGE51380.1"/>
    <property type="molecule type" value="Genomic_DNA"/>
</dbReference>
<dbReference type="InterPro" id="IPR003140">
    <property type="entry name" value="PLipase/COase/thioEstase"/>
</dbReference>
<feature type="signal peptide" evidence="2">
    <location>
        <begin position="1"/>
        <end position="29"/>
    </location>
</feature>
<protein>
    <submittedName>
        <fullName evidence="4 5">Phospholipase</fullName>
    </submittedName>
</protein>
<feature type="domain" description="Phospholipase/carboxylesterase/thioesterase" evidence="3">
    <location>
        <begin position="85"/>
        <end position="263"/>
    </location>
</feature>
<evidence type="ECO:0000313" key="6">
    <source>
        <dbReference type="Proteomes" id="UP000295684"/>
    </source>
</evidence>
<sequence length="289" mass="32447">MLTKTRPVIYILSLVLCCGILSCSQRVHTFGKTNIPKSTDSFYLKKRIAQIKHFDANAFAKGTFKGNADTPIAYRFFKSEGSNSKKKLPMVILFHGSNAVGTDNNSQLGILAKLFAMNEIQAKYPAFILAPQFPARSSNYTLDKNRNVLTSVPQPCLQTALQLIDSLKNTLNVDQKRIYLIGFSMGASSVINALSLQPDLFAAGISISGIPQFDHIKELPNTPIWLIHGNMDTENPFNSDAQFFKELDSSNKIRFWEFDKLSHNDIFAPAILNTELPSWLFKHRRKSLE</sequence>
<dbReference type="PANTHER" id="PTHR43037">
    <property type="entry name" value="UNNAMED PRODUCT-RELATED"/>
    <property type="match status" value="1"/>
</dbReference>
<evidence type="ECO:0000259" key="3">
    <source>
        <dbReference type="Pfam" id="PF02230"/>
    </source>
</evidence>
<evidence type="ECO:0000256" key="1">
    <source>
        <dbReference type="ARBA" id="ARBA00022729"/>
    </source>
</evidence>
<proteinExistence type="predicted"/>
<dbReference type="InterPro" id="IPR050955">
    <property type="entry name" value="Plant_Biomass_Hydrol_Est"/>
</dbReference>
<dbReference type="RefSeq" id="WP_132529713.1">
    <property type="nucleotide sequence ID" value="NZ_BMJO01000003.1"/>
</dbReference>
<dbReference type="SUPFAM" id="SSF53474">
    <property type="entry name" value="alpha/beta-Hydrolases"/>
    <property type="match status" value="1"/>
</dbReference>
<evidence type="ECO:0000256" key="2">
    <source>
        <dbReference type="SAM" id="SignalP"/>
    </source>
</evidence>
<name>A0A4R2HK25_9SPHI</name>
<gene>
    <name evidence="5" type="ORF">EV200_102155</name>
    <name evidence="4" type="ORF">GCM10011413_17110</name>
</gene>
<dbReference type="GO" id="GO:0016787">
    <property type="term" value="F:hydrolase activity"/>
    <property type="evidence" value="ECO:0007669"/>
    <property type="project" value="InterPro"/>
</dbReference>
<dbReference type="OrthoDB" id="9764953at2"/>
<dbReference type="AlphaFoldDB" id="A0A4R2HK25"/>
<evidence type="ECO:0000313" key="4">
    <source>
        <dbReference type="EMBL" id="GGE51380.1"/>
    </source>
</evidence>
<feature type="chain" id="PRO_5020312431" evidence="2">
    <location>
        <begin position="30"/>
        <end position="289"/>
    </location>
</feature>
<dbReference type="PANTHER" id="PTHR43037:SF1">
    <property type="entry name" value="BLL1128 PROTEIN"/>
    <property type="match status" value="1"/>
</dbReference>
<reference evidence="4" key="4">
    <citation type="submission" date="2024-05" db="EMBL/GenBank/DDBJ databases">
        <authorList>
            <person name="Sun Q."/>
            <person name="Zhou Y."/>
        </authorList>
    </citation>
    <scope>NUCLEOTIDE SEQUENCE</scope>
    <source>
        <strain evidence="4">CGMCC 1.15644</strain>
    </source>
</reference>